<name>A0A2N1MWH1_9GLOM</name>
<reference evidence="2 3" key="1">
    <citation type="submission" date="2016-04" db="EMBL/GenBank/DDBJ databases">
        <title>Genome analyses suggest a sexual origin of heterokaryosis in a supposedly ancient asexual fungus.</title>
        <authorList>
            <person name="Ropars J."/>
            <person name="Sedzielewska K."/>
            <person name="Noel J."/>
            <person name="Charron P."/>
            <person name="Farinelli L."/>
            <person name="Marton T."/>
            <person name="Kruger M."/>
            <person name="Pelin A."/>
            <person name="Brachmann A."/>
            <person name="Corradi N."/>
        </authorList>
    </citation>
    <scope>NUCLEOTIDE SEQUENCE [LARGE SCALE GENOMIC DNA]</scope>
    <source>
        <strain evidence="2 3">C2</strain>
    </source>
</reference>
<dbReference type="VEuPathDB" id="FungiDB:RhiirFUN_018328"/>
<dbReference type="InterPro" id="IPR033194">
    <property type="entry name" value="MFAP1"/>
</dbReference>
<evidence type="ECO:0000313" key="3">
    <source>
        <dbReference type="Proteomes" id="UP000233469"/>
    </source>
</evidence>
<accession>A0A2N1MWH1</accession>
<evidence type="ECO:0000259" key="1">
    <source>
        <dbReference type="Pfam" id="PF06991"/>
    </source>
</evidence>
<protein>
    <recommendedName>
        <fullName evidence="1">Micro-fibrillar-associated protein 1 C-terminal domain-containing protein</fullName>
    </recommendedName>
</protein>
<gene>
    <name evidence="2" type="ORF">RhiirC2_853237</name>
</gene>
<feature type="domain" description="Micro-fibrillar-associated protein 1 C-terminal" evidence="1">
    <location>
        <begin position="1"/>
        <end position="22"/>
    </location>
</feature>
<dbReference type="VEuPathDB" id="FungiDB:RhiirA1_424563"/>
<dbReference type="EMBL" id="LLXL01001168">
    <property type="protein sequence ID" value="PKK65959.1"/>
    <property type="molecule type" value="Genomic_DNA"/>
</dbReference>
<dbReference type="PANTHER" id="PTHR15327">
    <property type="entry name" value="MICROFIBRIL-ASSOCIATED PROTEIN"/>
    <property type="match status" value="1"/>
</dbReference>
<dbReference type="VEuPathDB" id="FungiDB:FUN_000935"/>
<dbReference type="InterPro" id="IPR009730">
    <property type="entry name" value="MFAP1_C"/>
</dbReference>
<dbReference type="AlphaFoldDB" id="A0A2N1MWH1"/>
<organism evidence="2 3">
    <name type="scientific">Rhizophagus irregularis</name>
    <dbReference type="NCBI Taxonomy" id="588596"/>
    <lineage>
        <taxon>Eukaryota</taxon>
        <taxon>Fungi</taxon>
        <taxon>Fungi incertae sedis</taxon>
        <taxon>Mucoromycota</taxon>
        <taxon>Glomeromycotina</taxon>
        <taxon>Glomeromycetes</taxon>
        <taxon>Glomerales</taxon>
        <taxon>Glomeraceae</taxon>
        <taxon>Rhizophagus</taxon>
    </lineage>
</organism>
<evidence type="ECO:0000313" key="2">
    <source>
        <dbReference type="EMBL" id="PKK65959.1"/>
    </source>
</evidence>
<sequence length="66" mass="7512">MQVKNFGHVGQTKWTHLVDQDTSVKDALWNAKTEINKRTLSKLGGLHGGQILVFEYTITNKLRTPF</sequence>
<proteinExistence type="predicted"/>
<dbReference type="Proteomes" id="UP000233469">
    <property type="component" value="Unassembled WGS sequence"/>
</dbReference>
<dbReference type="Pfam" id="PF06991">
    <property type="entry name" value="MFAP1"/>
    <property type="match status" value="1"/>
</dbReference>
<comment type="caution">
    <text evidence="2">The sequence shown here is derived from an EMBL/GenBank/DDBJ whole genome shotgun (WGS) entry which is preliminary data.</text>
</comment>
<reference evidence="2 3" key="2">
    <citation type="submission" date="2017-10" db="EMBL/GenBank/DDBJ databases">
        <title>Extensive intraspecific genome diversity in a model arbuscular mycorrhizal fungus.</title>
        <authorList>
            <person name="Chen E.C.H."/>
            <person name="Morin E."/>
            <person name="Baudet D."/>
            <person name="Noel J."/>
            <person name="Ndikumana S."/>
            <person name="Charron P."/>
            <person name="St-Onge C."/>
            <person name="Giorgi J."/>
            <person name="Grigoriev I.V."/>
            <person name="Roux C."/>
            <person name="Martin F.M."/>
            <person name="Corradi N."/>
        </authorList>
    </citation>
    <scope>NUCLEOTIDE SEQUENCE [LARGE SCALE GENOMIC DNA]</scope>
    <source>
        <strain evidence="2 3">C2</strain>
    </source>
</reference>